<gene>
    <name evidence="1" type="ORF">OAUR00152_LOCUS21821</name>
</gene>
<sequence length="161" mass="17730">MVKEGRAPRLSLKTTEADLTQDLVKILSPMKVLIIFDGVEDNDSVLISFVATLLERSNTSRVLLTSKSQLDVSSTSAERQEYEPGPLEIEVGALLFGRACRHVRNETSRKILFDKIVKGGLSPDSHLYRSIAGGNPAHIIESAQSMSDSEYVRLLSQKAET</sequence>
<organism evidence="1">
    <name type="scientific">Odontella aurita</name>
    <dbReference type="NCBI Taxonomy" id="265563"/>
    <lineage>
        <taxon>Eukaryota</taxon>
        <taxon>Sar</taxon>
        <taxon>Stramenopiles</taxon>
        <taxon>Ochrophyta</taxon>
        <taxon>Bacillariophyta</taxon>
        <taxon>Mediophyceae</taxon>
        <taxon>Biddulphiophycidae</taxon>
        <taxon>Eupodiscales</taxon>
        <taxon>Odontellaceae</taxon>
        <taxon>Odontella</taxon>
    </lineage>
</organism>
<evidence type="ECO:0000313" key="1">
    <source>
        <dbReference type="EMBL" id="CAE2252008.1"/>
    </source>
</evidence>
<protein>
    <recommendedName>
        <fullName evidence="2">NB-ARC domain-containing protein</fullName>
    </recommendedName>
</protein>
<dbReference type="EMBL" id="HBKQ01031992">
    <property type="protein sequence ID" value="CAE2252008.1"/>
    <property type="molecule type" value="Transcribed_RNA"/>
</dbReference>
<accession>A0A7S4J5H2</accession>
<reference evidence="1" key="1">
    <citation type="submission" date="2021-01" db="EMBL/GenBank/DDBJ databases">
        <authorList>
            <person name="Corre E."/>
            <person name="Pelletier E."/>
            <person name="Niang G."/>
            <person name="Scheremetjew M."/>
            <person name="Finn R."/>
            <person name="Kale V."/>
            <person name="Holt S."/>
            <person name="Cochrane G."/>
            <person name="Meng A."/>
            <person name="Brown T."/>
            <person name="Cohen L."/>
        </authorList>
    </citation>
    <scope>NUCLEOTIDE SEQUENCE</scope>
    <source>
        <strain evidence="1">Isolate 1302-5</strain>
    </source>
</reference>
<name>A0A7S4J5H2_9STRA</name>
<dbReference type="AlphaFoldDB" id="A0A7S4J5H2"/>
<proteinExistence type="predicted"/>
<evidence type="ECO:0008006" key="2">
    <source>
        <dbReference type="Google" id="ProtNLM"/>
    </source>
</evidence>